<dbReference type="GO" id="GO:0005737">
    <property type="term" value="C:cytoplasm"/>
    <property type="evidence" value="ECO:0000318"/>
    <property type="project" value="GO_Central"/>
</dbReference>
<dbReference type="PANTHER" id="PTHR31896">
    <property type="entry name" value="FAMILY REGULATORY PROTEIN, PUTATIVE (AFU_ORTHOLOGUE AFUA_3G14730)-RELATED"/>
    <property type="match status" value="1"/>
</dbReference>
<organism evidence="2 3">
    <name type="scientific">Theobroma cacao</name>
    <name type="common">Cacao</name>
    <name type="synonym">Cocoa</name>
    <dbReference type="NCBI Taxonomy" id="3641"/>
    <lineage>
        <taxon>Eukaryota</taxon>
        <taxon>Viridiplantae</taxon>
        <taxon>Streptophyta</taxon>
        <taxon>Embryophyta</taxon>
        <taxon>Tracheophyta</taxon>
        <taxon>Spermatophyta</taxon>
        <taxon>Magnoliopsida</taxon>
        <taxon>eudicotyledons</taxon>
        <taxon>Gunneridae</taxon>
        <taxon>Pentapetalae</taxon>
        <taxon>rosids</taxon>
        <taxon>malvids</taxon>
        <taxon>Malvales</taxon>
        <taxon>Malvaceae</taxon>
        <taxon>Byttnerioideae</taxon>
        <taxon>Theobroma</taxon>
    </lineage>
</organism>
<dbReference type="InterPro" id="IPR051283">
    <property type="entry name" value="Sec_Metabolite_Acyltrans"/>
</dbReference>
<keyword evidence="1" id="KW-0808">Transferase</keyword>
<name>A0A061DGF6_THECC</name>
<evidence type="ECO:0000313" key="3">
    <source>
        <dbReference type="Proteomes" id="UP000026915"/>
    </source>
</evidence>
<dbReference type="Gramene" id="EOX91484">
    <property type="protein sequence ID" value="EOX91484"/>
    <property type="gene ID" value="TCM_000660"/>
</dbReference>
<dbReference type="AlphaFoldDB" id="A0A061DGF6"/>
<keyword evidence="3" id="KW-1185">Reference proteome</keyword>
<proteinExistence type="predicted"/>
<evidence type="ECO:0000256" key="1">
    <source>
        <dbReference type="ARBA" id="ARBA00022679"/>
    </source>
</evidence>
<dbReference type="InParanoid" id="A0A061DGF6"/>
<dbReference type="OMA" id="MEIHTFL"/>
<reference evidence="2 3" key="1">
    <citation type="journal article" date="2013" name="Genome Biol.">
        <title>The genome sequence of the most widely cultivated cacao type and its use to identify candidate genes regulating pod color.</title>
        <authorList>
            <person name="Motamayor J.C."/>
            <person name="Mockaitis K."/>
            <person name="Schmutz J."/>
            <person name="Haiminen N."/>
            <person name="Iii D.L."/>
            <person name="Cornejo O."/>
            <person name="Findley S.D."/>
            <person name="Zheng P."/>
            <person name="Utro F."/>
            <person name="Royaert S."/>
            <person name="Saski C."/>
            <person name="Jenkins J."/>
            <person name="Podicheti R."/>
            <person name="Zhao M."/>
            <person name="Scheffler B.E."/>
            <person name="Stack J.C."/>
            <person name="Feltus F.A."/>
            <person name="Mustiga G.M."/>
            <person name="Amores F."/>
            <person name="Phillips W."/>
            <person name="Marelli J.P."/>
            <person name="May G.D."/>
            <person name="Shapiro H."/>
            <person name="Ma J."/>
            <person name="Bustamante C.D."/>
            <person name="Schnell R.J."/>
            <person name="Main D."/>
            <person name="Gilbert D."/>
            <person name="Parida L."/>
            <person name="Kuhn D.N."/>
        </authorList>
    </citation>
    <scope>NUCLEOTIDE SEQUENCE [LARGE SCALE GENOMIC DNA]</scope>
    <source>
        <strain evidence="3">cv. Matina 1-6</strain>
    </source>
</reference>
<evidence type="ECO:0000313" key="2">
    <source>
        <dbReference type="EMBL" id="EOX91484.1"/>
    </source>
</evidence>
<sequence length="449" mass="50403">MQKICEVTGNIMASIRFISSSIIQGGSPKKEIDRIEQTPWDLQHLLVGYLQWGLLFHKPKPQEEEPENGLIQHLKASLSRTLDFFAPLAGRLASIEHDDKTTSFFIDCNNAGALFVHAVAEKVTISDLIEPVYVPTIFDSFFQMDGVKNVEGTSKPLLAVQVTELVDGIFIACSMNHSVVDGTSFWHFFNSWSEVSRGSDHLSKPPIFQRQFLDGIDYPIRIPQTLYLHIQDEFVPPPLQVRVFHLAKQDIVKIKTKANAEMNTNKISSLQAVFSHFWQSIMRHRHLDPNQESIIFLVIGLRQKLQQLPEEYFGNAVQSAIVTLKAGELLEKGLGNAAWQMNKTVANHTEEKFMNFLESWVNSPRLYQTSQMMNNALLTASSPRFDIYGNDFGWGRPIAERTGAGSKCGGVLAASCGVEEGSIQIRVCLSPETFQALENDEEFMAALTI</sequence>
<dbReference type="HOGENOM" id="CLU_014546_3_0_1"/>
<gene>
    <name evidence="2" type="ORF">TCM_000660</name>
</gene>
<protein>
    <submittedName>
        <fullName evidence="2">HXXXD-type acyl-transferase family protein, putative</fullName>
    </submittedName>
</protein>
<dbReference type="PANTHER" id="PTHR31896:SF47">
    <property type="entry name" value="ACYL-TRANSFERASE FAMILY PROTEIN, PUTATIVE-RELATED"/>
    <property type="match status" value="1"/>
</dbReference>
<accession>A0A061DGF6</accession>
<dbReference type="EMBL" id="CM001879">
    <property type="protein sequence ID" value="EOX91484.1"/>
    <property type="molecule type" value="Genomic_DNA"/>
</dbReference>
<dbReference type="eggNOG" id="ENOG502QT1Q">
    <property type="taxonomic scope" value="Eukaryota"/>
</dbReference>
<dbReference type="FunCoup" id="A0A061DGF6">
    <property type="interactions" value="200"/>
</dbReference>
<dbReference type="Gene3D" id="3.30.559.10">
    <property type="entry name" value="Chloramphenicol acetyltransferase-like domain"/>
    <property type="match status" value="2"/>
</dbReference>
<dbReference type="Pfam" id="PF02458">
    <property type="entry name" value="Transferase"/>
    <property type="match status" value="1"/>
</dbReference>
<dbReference type="GO" id="GO:0016747">
    <property type="term" value="F:acyltransferase activity, transferring groups other than amino-acyl groups"/>
    <property type="evidence" value="ECO:0000318"/>
    <property type="project" value="GO_Central"/>
</dbReference>
<dbReference type="InterPro" id="IPR023213">
    <property type="entry name" value="CAT-like_dom_sf"/>
</dbReference>
<dbReference type="Proteomes" id="UP000026915">
    <property type="component" value="Chromosome 1"/>
</dbReference>